<organism evidence="2 3">
    <name type="scientific">Corynebacterium suranareeae</name>
    <dbReference type="NCBI Taxonomy" id="2506452"/>
    <lineage>
        <taxon>Bacteria</taxon>
        <taxon>Bacillati</taxon>
        <taxon>Actinomycetota</taxon>
        <taxon>Actinomycetes</taxon>
        <taxon>Mycobacteriales</taxon>
        <taxon>Corynebacteriaceae</taxon>
        <taxon>Corynebacterium</taxon>
    </lineage>
</organism>
<dbReference type="KEGG" id="csur:N24_0095"/>
<evidence type="ECO:0000256" key="1">
    <source>
        <dbReference type="SAM" id="MobiDB-lite"/>
    </source>
</evidence>
<evidence type="ECO:0000313" key="3">
    <source>
        <dbReference type="Proteomes" id="UP000218244"/>
    </source>
</evidence>
<feature type="region of interest" description="Disordered" evidence="1">
    <location>
        <begin position="15"/>
        <end position="39"/>
    </location>
</feature>
<dbReference type="EMBL" id="AP017369">
    <property type="protein sequence ID" value="BAU94357.1"/>
    <property type="molecule type" value="Genomic_DNA"/>
</dbReference>
<dbReference type="Proteomes" id="UP000218244">
    <property type="component" value="Chromosome"/>
</dbReference>
<keyword evidence="3" id="KW-1185">Reference proteome</keyword>
<sequence>MNFIFPAYGRRHKRPVSLNAPFKGDSEPIDGSDSWTNSS</sequence>
<proteinExistence type="predicted"/>
<dbReference type="AlphaFoldDB" id="A0A160PL04"/>
<protein>
    <submittedName>
        <fullName evidence="2">Uncharacterized protein</fullName>
    </submittedName>
</protein>
<gene>
    <name evidence="2" type="ORF">N24_0095</name>
</gene>
<evidence type="ECO:0000313" key="2">
    <source>
        <dbReference type="EMBL" id="BAU94357.1"/>
    </source>
</evidence>
<accession>A0A160PL04</accession>
<reference evidence="2 3" key="1">
    <citation type="submission" date="2016-02" db="EMBL/GenBank/DDBJ databases">
        <title>Corynebacterium glutamicum N24 whole genome sequencing project.</title>
        <authorList>
            <person name="Matsutani M."/>
            <person name="Nangtapong N."/>
            <person name="Yakushi T."/>
            <person name="Matsushita K."/>
        </authorList>
    </citation>
    <scope>NUCLEOTIDE SEQUENCE [LARGE SCALE GENOMIC DNA]</scope>
    <source>
        <strain evidence="2 3">N24</strain>
    </source>
</reference>
<name>A0A160PL04_9CORY</name>